<dbReference type="NCBIfam" id="NF008752">
    <property type="entry name" value="PRK11784.1-4"/>
    <property type="match status" value="1"/>
</dbReference>
<dbReference type="GO" id="GO:0002098">
    <property type="term" value="P:tRNA wobble uridine modification"/>
    <property type="evidence" value="ECO:0007669"/>
    <property type="project" value="InterPro"/>
</dbReference>
<gene>
    <name evidence="3" type="ORF">SAMN05421665_3138</name>
</gene>
<dbReference type="Gene3D" id="3.40.250.10">
    <property type="entry name" value="Rhodanese-like domain"/>
    <property type="match status" value="1"/>
</dbReference>
<dbReference type="InterPro" id="IPR017582">
    <property type="entry name" value="SelU"/>
</dbReference>
<dbReference type="NCBIfam" id="NF008750">
    <property type="entry name" value="PRK11784.1-2"/>
    <property type="match status" value="1"/>
</dbReference>
<dbReference type="OrthoDB" id="9808735at2"/>
<keyword evidence="1" id="KW-0711">Selenium</keyword>
<evidence type="ECO:0000313" key="4">
    <source>
        <dbReference type="Proteomes" id="UP000186997"/>
    </source>
</evidence>
<dbReference type="Proteomes" id="UP000186997">
    <property type="component" value="Unassembled WGS sequence"/>
</dbReference>
<evidence type="ECO:0000256" key="1">
    <source>
        <dbReference type="ARBA" id="ARBA00023266"/>
    </source>
</evidence>
<dbReference type="SMART" id="SM00450">
    <property type="entry name" value="RHOD"/>
    <property type="match status" value="1"/>
</dbReference>
<dbReference type="PANTHER" id="PTHR30401:SF0">
    <property type="entry name" value="TRNA 2-SELENOURIDINE SYNTHASE"/>
    <property type="match status" value="1"/>
</dbReference>
<evidence type="ECO:0000259" key="2">
    <source>
        <dbReference type="PROSITE" id="PS50206"/>
    </source>
</evidence>
<dbReference type="SUPFAM" id="SSF52821">
    <property type="entry name" value="Rhodanese/Cell cycle control phosphatase"/>
    <property type="match status" value="1"/>
</dbReference>
<accession>A0A1R3XJT0</accession>
<organism evidence="3 4">
    <name type="scientific">Yoonia rosea</name>
    <dbReference type="NCBI Taxonomy" id="287098"/>
    <lineage>
        <taxon>Bacteria</taxon>
        <taxon>Pseudomonadati</taxon>
        <taxon>Pseudomonadota</taxon>
        <taxon>Alphaproteobacteria</taxon>
        <taxon>Rhodobacterales</taxon>
        <taxon>Paracoccaceae</taxon>
        <taxon>Yoonia</taxon>
    </lineage>
</organism>
<dbReference type="AlphaFoldDB" id="A0A1R3XJT0"/>
<dbReference type="GO" id="GO:0043828">
    <property type="term" value="F:tRNA 2-selenouridine synthase activity"/>
    <property type="evidence" value="ECO:0007669"/>
    <property type="project" value="InterPro"/>
</dbReference>
<evidence type="ECO:0000313" key="3">
    <source>
        <dbReference type="EMBL" id="SIT90524.1"/>
    </source>
</evidence>
<dbReference type="EMBL" id="FTPR01000003">
    <property type="protein sequence ID" value="SIT90524.1"/>
    <property type="molecule type" value="Genomic_DNA"/>
</dbReference>
<proteinExistence type="predicted"/>
<dbReference type="STRING" id="287098.SAMN05421665_3138"/>
<dbReference type="PROSITE" id="PS50206">
    <property type="entry name" value="RHODANESE_3"/>
    <property type="match status" value="1"/>
</dbReference>
<dbReference type="InterPro" id="IPR001763">
    <property type="entry name" value="Rhodanese-like_dom"/>
</dbReference>
<dbReference type="Pfam" id="PF00581">
    <property type="entry name" value="Rhodanese"/>
    <property type="match status" value="1"/>
</dbReference>
<name>A0A1R3XJT0_9RHOB</name>
<dbReference type="GO" id="GO:0004792">
    <property type="term" value="F:thiosulfate-cyanide sulfurtransferase activity"/>
    <property type="evidence" value="ECO:0007669"/>
    <property type="project" value="InterPro"/>
</dbReference>
<dbReference type="PROSITE" id="PS00380">
    <property type="entry name" value="RHODANESE_1"/>
    <property type="match status" value="1"/>
</dbReference>
<dbReference type="NCBIfam" id="TIGR03167">
    <property type="entry name" value="tRNA_sel_U_synt"/>
    <property type="match status" value="1"/>
</dbReference>
<protein>
    <submittedName>
        <fullName evidence="3">tRNA 2-selenouridine synthase</fullName>
    </submittedName>
</protein>
<dbReference type="Pfam" id="PF26341">
    <property type="entry name" value="AAA_SelU"/>
    <property type="match status" value="1"/>
</dbReference>
<dbReference type="InterPro" id="IPR036873">
    <property type="entry name" value="Rhodanese-like_dom_sf"/>
</dbReference>
<dbReference type="InterPro" id="IPR001307">
    <property type="entry name" value="Thiosulphate_STrfase_CS"/>
</dbReference>
<dbReference type="PANTHER" id="PTHR30401">
    <property type="entry name" value="TRNA 2-SELENOURIDINE SYNTHASE"/>
    <property type="match status" value="1"/>
</dbReference>
<keyword evidence="4" id="KW-1185">Reference proteome</keyword>
<dbReference type="InterPro" id="IPR058840">
    <property type="entry name" value="AAA_SelU"/>
</dbReference>
<feature type="domain" description="Rhodanese" evidence="2">
    <location>
        <begin position="13"/>
        <end position="135"/>
    </location>
</feature>
<dbReference type="RefSeq" id="WP_076660821.1">
    <property type="nucleotide sequence ID" value="NZ_FTPR01000003.1"/>
</dbReference>
<sequence>MPIEFTSLDAILNHGFDTVIDVRSPAEFAEDHIPGAINLPALSNEQRAQVGTIYKQISAFDGRKIGAGMVIRNVADHIDGPLMDKDGSWQPLVYCWRGGQRSGVFSSLLSEIGWRSQTVKGGYTTFRRLVKAGLYDVPLAHRFILLDGYTGTAKTEILPRLAARGVQVIDLEGLAGHRGSLLGGMPGGQPSQKAFETRLATALNALDPTRPVVIEAESSKIGRIVLPASVWAAMLAGPRIVIKAPMGARAGYLAKAYREVIEDPDVVAAKLAPLRRLRGHATVDRWIALSHAGALVDLSHALMVDHYDPSYAKSRRIDEREVLADVTAETLDDAGQERAADAIVRAVTAFERPDLR</sequence>
<reference evidence="4" key="1">
    <citation type="submission" date="2017-01" db="EMBL/GenBank/DDBJ databases">
        <authorList>
            <person name="Varghese N."/>
            <person name="Submissions S."/>
        </authorList>
    </citation>
    <scope>NUCLEOTIDE SEQUENCE [LARGE SCALE GENOMIC DNA]</scope>
    <source>
        <strain evidence="4">DSM 29591</strain>
    </source>
</reference>